<name>D6LG55_9FUSO</name>
<dbReference type="GO" id="GO:0003677">
    <property type="term" value="F:DNA binding"/>
    <property type="evidence" value="ECO:0007669"/>
    <property type="project" value="UniProtKB-KW"/>
</dbReference>
<keyword evidence="3" id="KW-0238">DNA-binding</keyword>
<dbReference type="RefSeq" id="WP_008820689.1">
    <property type="nucleotide sequence ID" value="NZ_GG770381.1"/>
</dbReference>
<feature type="domain" description="Type I restriction modification DNA specificity" evidence="4">
    <location>
        <begin position="5"/>
        <end position="148"/>
    </location>
</feature>
<protein>
    <submittedName>
        <fullName evidence="5">Type I restriction modification DNA specificity family protein</fullName>
    </submittedName>
</protein>
<dbReference type="Proteomes" id="UP000003964">
    <property type="component" value="Unassembled WGS sequence"/>
</dbReference>
<evidence type="ECO:0000256" key="1">
    <source>
        <dbReference type="ARBA" id="ARBA00010923"/>
    </source>
</evidence>
<dbReference type="SUPFAM" id="SSF116734">
    <property type="entry name" value="DNA methylase specificity domain"/>
    <property type="match status" value="2"/>
</dbReference>
<dbReference type="GO" id="GO:0009307">
    <property type="term" value="P:DNA restriction-modification system"/>
    <property type="evidence" value="ECO:0007669"/>
    <property type="project" value="UniProtKB-KW"/>
</dbReference>
<organism evidence="5 6">
    <name type="scientific">Fusobacterium periodonticum 1_1_41FAA</name>
    <dbReference type="NCBI Taxonomy" id="469621"/>
    <lineage>
        <taxon>Bacteria</taxon>
        <taxon>Fusobacteriati</taxon>
        <taxon>Fusobacteriota</taxon>
        <taxon>Fusobacteriia</taxon>
        <taxon>Fusobacteriales</taxon>
        <taxon>Fusobacteriaceae</taxon>
        <taxon>Fusobacterium</taxon>
    </lineage>
</organism>
<dbReference type="PANTHER" id="PTHR30408:SF13">
    <property type="entry name" value="TYPE I RESTRICTION ENZYME HINDI SPECIFICITY SUBUNIT"/>
    <property type="match status" value="1"/>
</dbReference>
<dbReference type="Gene3D" id="3.90.220.20">
    <property type="entry name" value="DNA methylase specificity domains"/>
    <property type="match status" value="2"/>
</dbReference>
<dbReference type="InterPro" id="IPR044946">
    <property type="entry name" value="Restrct_endonuc_typeI_TRD_sf"/>
</dbReference>
<dbReference type="CDD" id="cd17288">
    <property type="entry name" value="RMtype1_S_LlaAI06ORF1089P_TRD1-CR1_like"/>
    <property type="match status" value="1"/>
</dbReference>
<evidence type="ECO:0000313" key="5">
    <source>
        <dbReference type="EMBL" id="EFG29140.2"/>
    </source>
</evidence>
<dbReference type="InterPro" id="IPR000055">
    <property type="entry name" value="Restrct_endonuc_typeI_TRD"/>
</dbReference>
<dbReference type="PANTHER" id="PTHR30408">
    <property type="entry name" value="TYPE-1 RESTRICTION ENZYME ECOKI SPECIFICITY PROTEIN"/>
    <property type="match status" value="1"/>
</dbReference>
<proteinExistence type="inferred from homology"/>
<accession>D6LG55</accession>
<dbReference type="EMBL" id="GG770381">
    <property type="protein sequence ID" value="EFG29140.2"/>
    <property type="molecule type" value="Genomic_DNA"/>
</dbReference>
<dbReference type="Pfam" id="PF01420">
    <property type="entry name" value="Methylase_S"/>
    <property type="match status" value="1"/>
</dbReference>
<evidence type="ECO:0000256" key="2">
    <source>
        <dbReference type="ARBA" id="ARBA00022747"/>
    </source>
</evidence>
<dbReference type="InterPro" id="IPR052021">
    <property type="entry name" value="Type-I_RS_S_subunit"/>
</dbReference>
<evidence type="ECO:0000313" key="6">
    <source>
        <dbReference type="Proteomes" id="UP000003964"/>
    </source>
</evidence>
<keyword evidence="2" id="KW-0680">Restriction system</keyword>
<sequence length="387" mass="45059">MRYILKELIKIKNGKDYKTCKLGSIPVYGTGGIINYVGEFLYNDESILLPRKGSLSNIRYVNQPFWTVDTMYWTCVNKELVLPKYLYFYLKLLDLSSRDSGSTLPSMTFDAYYELEVEIPRIKKQKKILDLLNPIEEKIMINNKINDNLFSQISIIYNYWFTQYEFPNTNGKSYKSNNGELYYNNIVKKDIPKNWVVETLASNSLSEIIKPGVDLFEEKIYYTTADIVNKNITNGSIVSYNTKEDRANMQPIPYSVWFAKMKNTIKHLFLAPNMKFIIENSILSTGLCGLKCKEIAFEYISSYILHPYFENHKDVLSHGATQEAVNNDDLNYIYIIVPEEKILRQYHNLTKSIFKKIAENMCENKELITIRDFLLPLLMNGQATISE</sequence>
<evidence type="ECO:0000259" key="4">
    <source>
        <dbReference type="Pfam" id="PF01420"/>
    </source>
</evidence>
<gene>
    <name evidence="5" type="ORF">HMPREF0400_00704</name>
</gene>
<evidence type="ECO:0000256" key="3">
    <source>
        <dbReference type="ARBA" id="ARBA00023125"/>
    </source>
</evidence>
<reference evidence="5 6" key="1">
    <citation type="submission" date="2010-03" db="EMBL/GenBank/DDBJ databases">
        <title>The Genome Sequence of Fusobacterium sp. 1_1_41FAA.</title>
        <authorList>
            <consortium name="The Broad Institute Genome Sequencing Platform"/>
            <person name="Ward D."/>
            <person name="Earl A."/>
            <person name="Feldgarden M."/>
            <person name="Gevers D."/>
            <person name="Young S.K."/>
            <person name="Zeng Q."/>
            <person name="Koehrsen M."/>
            <person name="Alvarado L."/>
            <person name="Berlin A."/>
            <person name="Borenstein D."/>
            <person name="Chapman S."/>
            <person name="Chen Z."/>
            <person name="Engels R."/>
            <person name="Freedman E."/>
            <person name="Gellesch M."/>
            <person name="Goldberg J."/>
            <person name="Griggs A."/>
            <person name="Gujja S."/>
            <person name="Heilman E."/>
            <person name="Heiman D."/>
            <person name="Hepburn T."/>
            <person name="Howarth C."/>
            <person name="Jen D."/>
            <person name="Larson L."/>
            <person name="Mehta T."/>
            <person name="Park D."/>
            <person name="Pearson M."/>
            <person name="Richards J."/>
            <person name="Roberts A."/>
            <person name="Saif S."/>
            <person name="Shea T."/>
            <person name="Shenoy N."/>
            <person name="Sisk P."/>
            <person name="Stolte C."/>
            <person name="Sykes S."/>
            <person name="Walk T."/>
            <person name="White J."/>
            <person name="Yandava C."/>
            <person name="Strauss J.C."/>
            <person name="Ambrose C.E."/>
            <person name="Allen-Vercoe E."/>
            <person name="Haas B."/>
            <person name="Henn M.R."/>
            <person name="Nusbaum C."/>
            <person name="Birren B."/>
        </authorList>
    </citation>
    <scope>NUCLEOTIDE SEQUENCE [LARGE SCALE GENOMIC DNA]</scope>
    <source>
        <strain evidence="5 6">1_1_41FAA</strain>
    </source>
</reference>
<dbReference type="AlphaFoldDB" id="D6LG55"/>
<comment type="similarity">
    <text evidence="1">Belongs to the type-I restriction system S methylase family.</text>
</comment>